<sequence length="46" mass="4981">VKRFLLAFLFLSGLWSAPEAKAFVLVGPMEASELGSGGIDFNYTDD</sequence>
<evidence type="ECO:0000313" key="1">
    <source>
        <dbReference type="EMBL" id="SVC76386.1"/>
    </source>
</evidence>
<feature type="non-terminal residue" evidence="1">
    <location>
        <position position="1"/>
    </location>
</feature>
<reference evidence="1" key="1">
    <citation type="submission" date="2018-05" db="EMBL/GenBank/DDBJ databases">
        <authorList>
            <person name="Lanie J.A."/>
            <person name="Ng W.-L."/>
            <person name="Kazmierczak K.M."/>
            <person name="Andrzejewski T.M."/>
            <person name="Davidsen T.M."/>
            <person name="Wayne K.J."/>
            <person name="Tettelin H."/>
            <person name="Glass J.I."/>
            <person name="Rusch D."/>
            <person name="Podicherti R."/>
            <person name="Tsui H.-C.T."/>
            <person name="Winkler M.E."/>
        </authorList>
    </citation>
    <scope>NUCLEOTIDE SEQUENCE</scope>
</reference>
<dbReference type="EMBL" id="UINC01109510">
    <property type="protein sequence ID" value="SVC76386.1"/>
    <property type="molecule type" value="Genomic_DNA"/>
</dbReference>
<accession>A0A382PT35</accession>
<protein>
    <submittedName>
        <fullName evidence="1">Uncharacterized protein</fullName>
    </submittedName>
</protein>
<organism evidence="1">
    <name type="scientific">marine metagenome</name>
    <dbReference type="NCBI Taxonomy" id="408172"/>
    <lineage>
        <taxon>unclassified sequences</taxon>
        <taxon>metagenomes</taxon>
        <taxon>ecological metagenomes</taxon>
    </lineage>
</organism>
<proteinExistence type="predicted"/>
<feature type="non-terminal residue" evidence="1">
    <location>
        <position position="46"/>
    </location>
</feature>
<name>A0A382PT35_9ZZZZ</name>
<dbReference type="AlphaFoldDB" id="A0A382PT35"/>
<gene>
    <name evidence="1" type="ORF">METZ01_LOCUS329240</name>
</gene>